<dbReference type="Gene3D" id="1.25.40.10">
    <property type="entry name" value="Tetratricopeptide repeat domain"/>
    <property type="match status" value="1"/>
</dbReference>
<protein>
    <recommendedName>
        <fullName evidence="3">DUF924 domain-containing protein</fullName>
    </recommendedName>
</protein>
<dbReference type="Gene3D" id="1.20.58.320">
    <property type="entry name" value="TPR-like"/>
    <property type="match status" value="1"/>
</dbReference>
<dbReference type="SUPFAM" id="SSF48452">
    <property type="entry name" value="TPR-like"/>
    <property type="match status" value="1"/>
</dbReference>
<dbReference type="RefSeq" id="WP_039845257.1">
    <property type="nucleotide sequence ID" value="NZ_CP006877.1"/>
</dbReference>
<sequence length="183" mass="20861">MAKICTPEEVYSFWFEECSREQWFETTLSLDEEIRHRFRDTHLALAGGVIGAWHASPQNRLAAVVVLDQFPRNIYRNTPLAFATDGLALREAKLALDAGADQVVEKECRTFFYLPFEHAEDMAEQERSVMLFQALGDAEYLDYAIRHRDVIAAYGRFPHRNTIIGRVSTAAELDYLARPGAGF</sequence>
<evidence type="ECO:0008006" key="3">
    <source>
        <dbReference type="Google" id="ProtNLM"/>
    </source>
</evidence>
<keyword evidence="2" id="KW-1185">Reference proteome</keyword>
<dbReference type="Proteomes" id="UP000031368">
    <property type="component" value="Chromosome"/>
</dbReference>
<accession>A0A0B4X4R0</accession>
<gene>
    <name evidence="1" type="ORF">RGR602_CH02389</name>
</gene>
<proteinExistence type="predicted"/>
<dbReference type="KEGG" id="rga:RGR602_CH02389"/>
<evidence type="ECO:0000313" key="2">
    <source>
        <dbReference type="Proteomes" id="UP000031368"/>
    </source>
</evidence>
<dbReference type="EMBL" id="CP006877">
    <property type="protein sequence ID" value="AJD41715.1"/>
    <property type="molecule type" value="Genomic_DNA"/>
</dbReference>
<evidence type="ECO:0000313" key="1">
    <source>
        <dbReference type="EMBL" id="AJD41715.1"/>
    </source>
</evidence>
<organism evidence="1 2">
    <name type="scientific">Rhizobium gallicum bv. gallicum R602sp</name>
    <dbReference type="NCBI Taxonomy" id="1041138"/>
    <lineage>
        <taxon>Bacteria</taxon>
        <taxon>Pseudomonadati</taxon>
        <taxon>Pseudomonadota</taxon>
        <taxon>Alphaproteobacteria</taxon>
        <taxon>Hyphomicrobiales</taxon>
        <taxon>Rhizobiaceae</taxon>
        <taxon>Rhizobium/Agrobacterium group</taxon>
        <taxon>Rhizobium</taxon>
    </lineage>
</organism>
<dbReference type="Pfam" id="PF06041">
    <property type="entry name" value="DUF924"/>
    <property type="match status" value="1"/>
</dbReference>
<dbReference type="InterPro" id="IPR011990">
    <property type="entry name" value="TPR-like_helical_dom_sf"/>
</dbReference>
<reference evidence="1 2" key="1">
    <citation type="submission" date="2013-11" db="EMBL/GenBank/DDBJ databases">
        <title>Complete genome sequence of Rhizobium gallicum bv. gallicum R602.</title>
        <authorList>
            <person name="Bustos P."/>
            <person name="Santamaria R.I."/>
            <person name="Lozano L."/>
            <person name="Acosta J.L."/>
            <person name="Ormeno-Orrillo E."/>
            <person name="Rogel M.A."/>
            <person name="Romero D."/>
            <person name="Cevallos M.A."/>
            <person name="Martinez-Romero E."/>
            <person name="Gonzalez V."/>
        </authorList>
    </citation>
    <scope>NUCLEOTIDE SEQUENCE [LARGE SCALE GENOMIC DNA]</scope>
    <source>
        <strain evidence="1 2">R602</strain>
    </source>
</reference>
<dbReference type="AlphaFoldDB" id="A0A0B4X4R0"/>
<name>A0A0B4X4R0_9HYPH</name>
<dbReference type="InterPro" id="IPR010323">
    <property type="entry name" value="DUF924"/>
</dbReference>
<dbReference type="HOGENOM" id="CLU_065010_2_0_5"/>